<evidence type="ECO:0000259" key="2">
    <source>
        <dbReference type="Pfam" id="PF03478"/>
    </source>
</evidence>
<keyword evidence="5" id="KW-1185">Reference proteome</keyword>
<dbReference type="InterPro" id="IPR001810">
    <property type="entry name" value="F-box_dom"/>
</dbReference>
<evidence type="ECO:0000313" key="4">
    <source>
        <dbReference type="EMBL" id="KAK1612288.1"/>
    </source>
</evidence>
<name>A0AAD8VPQ6_LOLMU</name>
<dbReference type="InterPro" id="IPR036047">
    <property type="entry name" value="F-box-like_dom_sf"/>
</dbReference>
<dbReference type="PANTHER" id="PTHR44586:SF17">
    <property type="entry name" value="DUF295 DOMAIN-CONTAINING PROTEIN"/>
    <property type="match status" value="1"/>
</dbReference>
<reference evidence="4" key="1">
    <citation type="submission" date="2023-07" db="EMBL/GenBank/DDBJ databases">
        <title>A chromosome-level genome assembly of Lolium multiflorum.</title>
        <authorList>
            <person name="Chen Y."/>
            <person name="Copetti D."/>
            <person name="Kolliker R."/>
            <person name="Studer B."/>
        </authorList>
    </citation>
    <scope>NUCLEOTIDE SEQUENCE</scope>
    <source>
        <strain evidence="4">02402/16</strain>
        <tissue evidence="4">Leaf</tissue>
    </source>
</reference>
<dbReference type="CDD" id="cd09917">
    <property type="entry name" value="F-box_SF"/>
    <property type="match status" value="1"/>
</dbReference>
<dbReference type="Pfam" id="PF12937">
    <property type="entry name" value="F-box-like"/>
    <property type="match status" value="1"/>
</dbReference>
<evidence type="ECO:0000256" key="1">
    <source>
        <dbReference type="SAM" id="MobiDB-lite"/>
    </source>
</evidence>
<feature type="domain" description="KIB1-4 beta-propeller" evidence="2">
    <location>
        <begin position="120"/>
        <end position="413"/>
    </location>
</feature>
<dbReference type="SUPFAM" id="SSF81383">
    <property type="entry name" value="F-box domain"/>
    <property type="match status" value="1"/>
</dbReference>
<comment type="caution">
    <text evidence="4">The sequence shown here is derived from an EMBL/GenBank/DDBJ whole genome shotgun (WGS) entry which is preliminary data.</text>
</comment>
<dbReference type="Proteomes" id="UP001231189">
    <property type="component" value="Unassembled WGS sequence"/>
</dbReference>
<dbReference type="EMBL" id="JAUUTY010000007">
    <property type="protein sequence ID" value="KAK1612288.1"/>
    <property type="molecule type" value="Genomic_DNA"/>
</dbReference>
<feature type="domain" description="F-box" evidence="3">
    <location>
        <begin position="57"/>
        <end position="88"/>
    </location>
</feature>
<protein>
    <recommendedName>
        <fullName evidence="6">F-box domain-containing protein</fullName>
    </recommendedName>
</protein>
<dbReference type="AlphaFoldDB" id="A0AAD8VPQ6"/>
<accession>A0AAD8VPQ6</accession>
<organism evidence="4 5">
    <name type="scientific">Lolium multiflorum</name>
    <name type="common">Italian ryegrass</name>
    <name type="synonym">Lolium perenne subsp. multiflorum</name>
    <dbReference type="NCBI Taxonomy" id="4521"/>
    <lineage>
        <taxon>Eukaryota</taxon>
        <taxon>Viridiplantae</taxon>
        <taxon>Streptophyta</taxon>
        <taxon>Embryophyta</taxon>
        <taxon>Tracheophyta</taxon>
        <taxon>Spermatophyta</taxon>
        <taxon>Magnoliopsida</taxon>
        <taxon>Liliopsida</taxon>
        <taxon>Poales</taxon>
        <taxon>Poaceae</taxon>
        <taxon>BOP clade</taxon>
        <taxon>Pooideae</taxon>
        <taxon>Poodae</taxon>
        <taxon>Poeae</taxon>
        <taxon>Poeae Chloroplast Group 2 (Poeae type)</taxon>
        <taxon>Loliodinae</taxon>
        <taxon>Loliinae</taxon>
        <taxon>Lolium</taxon>
    </lineage>
</organism>
<dbReference type="Pfam" id="PF03478">
    <property type="entry name" value="Beta-prop_KIB1-4"/>
    <property type="match status" value="1"/>
</dbReference>
<proteinExistence type="predicted"/>
<dbReference type="Gene3D" id="1.20.1280.50">
    <property type="match status" value="1"/>
</dbReference>
<gene>
    <name evidence="4" type="ORF">QYE76_035961</name>
</gene>
<sequence length="452" mass="50968">MDPSEPMPLFPGQERRQIESLPRNRPLAGYAAGSSPSSPSQSTRVDAFRLPAEPSPELPEDTLMTVFGTLEIPDLVRAGAVCMSWRSAYVALRDLGKHKQSQTPCLLYTCESAGENVACLYSLMEKRVYRLTLPDPPIRRRFIIGSSLGFLVTVDERSEMLLTNPITGEQIALPPVTTIEHVKPIHDDRGAVYQYEISDIRYEGFLMPWTSDRCELRNFLHFKAFVFYDTTTGSYIVALIHRPIDQLSFARVGDDKWTWLPPHRLYHDCNYKDGLLYAVTSKGEIQAFDLTGPAIKMKIISCLDEKDLGICDLMYIVQAPWGDMLLVSRSRDIVDSELRVLNAAGMKLHKLDVGTMRLAEIDGLPDHVLFLGHNHSLCLSAKEYPALKGNHAYFTDDSKAISRFKNIRRDIGVLDLGSNSNDDLVSPQLWSNWPAPVWITLNLTRMKLTLPK</sequence>
<evidence type="ECO:0008006" key="6">
    <source>
        <dbReference type="Google" id="ProtNLM"/>
    </source>
</evidence>
<evidence type="ECO:0000313" key="5">
    <source>
        <dbReference type="Proteomes" id="UP001231189"/>
    </source>
</evidence>
<evidence type="ECO:0000259" key="3">
    <source>
        <dbReference type="Pfam" id="PF12937"/>
    </source>
</evidence>
<dbReference type="InterPro" id="IPR005174">
    <property type="entry name" value="KIB1-4_b-propeller"/>
</dbReference>
<dbReference type="PANTHER" id="PTHR44586">
    <property type="entry name" value="F-BOX DOMAIN CONTAINING PROTEIN, EXPRESSED"/>
    <property type="match status" value="1"/>
</dbReference>
<feature type="region of interest" description="Disordered" evidence="1">
    <location>
        <begin position="1"/>
        <end position="46"/>
    </location>
</feature>